<name>A0A292IJ79_9MOLU</name>
<dbReference type="InterPro" id="IPR058582">
    <property type="entry name" value="KH_NusA_2nd"/>
</dbReference>
<dbReference type="CDD" id="cd22529">
    <property type="entry name" value="KH-II_NusA_rpt2"/>
    <property type="match status" value="1"/>
</dbReference>
<evidence type="ECO:0000256" key="7">
    <source>
        <dbReference type="HAMAP-Rule" id="MF_00945"/>
    </source>
</evidence>
<dbReference type="Proteomes" id="UP000261764">
    <property type="component" value="Chromosome I"/>
</dbReference>
<dbReference type="RefSeq" id="WP_343251237.1">
    <property type="nucleotide sequence ID" value="NZ_HG937516.1"/>
</dbReference>
<dbReference type="InterPro" id="IPR010213">
    <property type="entry name" value="TF_NusA"/>
</dbReference>
<evidence type="ECO:0000313" key="11">
    <source>
        <dbReference type="Proteomes" id="UP000261764"/>
    </source>
</evidence>
<dbReference type="Gene3D" id="3.30.300.20">
    <property type="match status" value="2"/>
</dbReference>
<dbReference type="PANTHER" id="PTHR22648:SF0">
    <property type="entry name" value="TRANSCRIPTION TERMINATION_ANTITERMINATION PROTEIN NUSA"/>
    <property type="match status" value="1"/>
</dbReference>
<dbReference type="Pfam" id="PF08529">
    <property type="entry name" value="NusA_N"/>
    <property type="match status" value="1"/>
</dbReference>
<dbReference type="GO" id="GO:0031564">
    <property type="term" value="P:transcription antitermination"/>
    <property type="evidence" value="ECO:0007669"/>
    <property type="project" value="UniProtKB-UniRule"/>
</dbReference>
<dbReference type="Gene3D" id="3.30.1480.10">
    <property type="entry name" value="NusA, N-terminal domain"/>
    <property type="match status" value="1"/>
</dbReference>
<evidence type="ECO:0000256" key="1">
    <source>
        <dbReference type="ARBA" id="ARBA00022472"/>
    </source>
</evidence>
<keyword evidence="2 7" id="KW-0963">Cytoplasm</keyword>
<organism evidence="10 11">
    <name type="scientific">Mycoplasma amphoriforme A39</name>
    <dbReference type="NCBI Taxonomy" id="572419"/>
    <lineage>
        <taxon>Bacteria</taxon>
        <taxon>Bacillati</taxon>
        <taxon>Mycoplasmatota</taxon>
        <taxon>Mollicutes</taxon>
        <taxon>Mycoplasmataceae</taxon>
        <taxon>Mycoplasma</taxon>
    </lineage>
</organism>
<feature type="region of interest" description="Disordered" evidence="8">
    <location>
        <begin position="498"/>
        <end position="530"/>
    </location>
</feature>
<dbReference type="InterPro" id="IPR009019">
    <property type="entry name" value="KH_sf_prok-type"/>
</dbReference>
<dbReference type="GO" id="GO:0005829">
    <property type="term" value="C:cytosol"/>
    <property type="evidence" value="ECO:0007669"/>
    <property type="project" value="TreeGrafter"/>
</dbReference>
<keyword evidence="4 7" id="KW-0694">RNA-binding</keyword>
<protein>
    <recommendedName>
        <fullName evidence="7">Transcription termination/antitermination protein NusA</fullName>
    </recommendedName>
</protein>
<dbReference type="InterPro" id="IPR015946">
    <property type="entry name" value="KH_dom-like_a/b"/>
</dbReference>
<dbReference type="InterPro" id="IPR004087">
    <property type="entry name" value="KH_dom"/>
</dbReference>
<dbReference type="InterPro" id="IPR036555">
    <property type="entry name" value="NusA_N_sf"/>
</dbReference>
<keyword evidence="5 7" id="KW-0805">Transcription regulation</keyword>
<keyword evidence="3 7" id="KW-0889">Transcription antitermination</keyword>
<dbReference type="InterPro" id="IPR013735">
    <property type="entry name" value="TF_NusA_N"/>
</dbReference>
<proteinExistence type="inferred from homology"/>
<comment type="function">
    <text evidence="7">Participates in both transcription termination and antitermination.</text>
</comment>
<dbReference type="InterPro" id="IPR030842">
    <property type="entry name" value="TF_NusA_bacterial"/>
</dbReference>
<dbReference type="AlphaFoldDB" id="A0A292IJ79"/>
<dbReference type="Pfam" id="PF13184">
    <property type="entry name" value="KH_NusA_1st"/>
    <property type="match status" value="1"/>
</dbReference>
<dbReference type="InterPro" id="IPR012340">
    <property type="entry name" value="NA-bd_OB-fold"/>
</dbReference>
<accession>A0A292IJ79</accession>
<comment type="similarity">
    <text evidence="7">Belongs to the NusA family.</text>
</comment>
<comment type="subunit">
    <text evidence="7">Monomer. Binds directly to the core enzyme of the DNA-dependent RNA polymerase and to nascent RNA.</text>
</comment>
<keyword evidence="11" id="KW-1185">Reference proteome</keyword>
<dbReference type="NCBIfam" id="TIGR01953">
    <property type="entry name" value="NusA"/>
    <property type="match status" value="1"/>
</dbReference>
<evidence type="ECO:0000256" key="3">
    <source>
        <dbReference type="ARBA" id="ARBA00022814"/>
    </source>
</evidence>
<dbReference type="Gene3D" id="2.40.50.140">
    <property type="entry name" value="Nucleic acid-binding proteins"/>
    <property type="match status" value="1"/>
</dbReference>
<reference evidence="10 11" key="1">
    <citation type="journal article" date="2015" name="Clin. Infect. Dis.">
        <title>Genomic Investigations unmask Mycoplasma amphoriforme, a new respiratory pathogen.</title>
        <authorList>
            <person name="Gillespie S.H."/>
            <person name="Ling C.L."/>
            <person name="Oravcova K."/>
            <person name="Pinheiro M."/>
            <person name="Wells L."/>
            <person name="Bryant J.M."/>
            <person name="McHugh T.D."/>
            <person name="Bebear C."/>
            <person name="Webster D."/>
            <person name="Harris S.R."/>
            <person name="Seth-Smith H.M."/>
            <person name="Thomson N.R."/>
        </authorList>
    </citation>
    <scope>NUCLEOTIDE SEQUENCE [LARGE SCALE GENOMIC DNA]</scope>
    <source>
        <strain evidence="10 11">A39</strain>
    </source>
</reference>
<dbReference type="HAMAP" id="MF_00945_B">
    <property type="entry name" value="NusA_B"/>
    <property type="match status" value="1"/>
</dbReference>
<dbReference type="SUPFAM" id="SSF54814">
    <property type="entry name" value="Prokaryotic type KH domain (KH-domain type II)"/>
    <property type="match status" value="2"/>
</dbReference>
<dbReference type="KEGG" id="mamp:MAMA39_04940"/>
<evidence type="ECO:0000313" key="10">
    <source>
        <dbReference type="EMBL" id="CDN40612.1"/>
    </source>
</evidence>
<keyword evidence="1 7" id="KW-0806">Transcription termination</keyword>
<dbReference type="GO" id="GO:0003723">
    <property type="term" value="F:RNA binding"/>
    <property type="evidence" value="ECO:0007669"/>
    <property type="project" value="UniProtKB-UniRule"/>
</dbReference>
<feature type="domain" description="K Homology" evidence="9">
    <location>
        <begin position="239"/>
        <end position="302"/>
    </location>
</feature>
<dbReference type="SMART" id="SM00322">
    <property type="entry name" value="KH"/>
    <property type="match status" value="2"/>
</dbReference>
<dbReference type="PANTHER" id="PTHR22648">
    <property type="entry name" value="TRANSCRIPTION TERMINATION FACTOR NUSA"/>
    <property type="match status" value="1"/>
</dbReference>
<dbReference type="PROSITE" id="PS50084">
    <property type="entry name" value="KH_TYPE_1"/>
    <property type="match status" value="1"/>
</dbReference>
<sequence>MINQTEIKPAVFLKALESLAVEKQITSSEIATVLKESIIKAYTKDDPDYRLEVNIDLTSGNIALFHLLKVVQQETEDFDDIHEILLEDAMKMPANAKFDDYVKKEIAFTSISKNTVRYILQIFKQRVTELSNKKIIEEWAPKVGQVIFAEYEKQEERGGGIVDLVTTKGLLDRHNTLKGEVLKPGEKYWFAIKSVAHQSHGWPIILSRTDGAILKHMLVENIPEIADGTIEIKNITRMAGQKSKVAVISNNPEFDPIGAIVGKQGEKIKMISKVLYGEIIDILVWSEDPRQIVVNAIAPVRVLGINIVEDSEREKSMEVIVDDDYLPNVIGRAGINVKLIARLTGWNIDIKSVSQANEEGIEYARIDLIAQGQINSLHRSRITRKKEGRIASVNSQRQAFPTRSTKAISYTTKVANVDEIEVDLDLPPPKKRYEEVYQPSVEPEVFSKSIPPVNIGDDLQVNNNVDVNQTVIQDSHEQTEAKANSITTLIAEIDIANEPKRAMKEVKTQAPKDKKKKDKDAKPKKSQRKSLDDFALLDFDNLDAKNDS</sequence>
<comment type="subcellular location">
    <subcellularLocation>
        <location evidence="7">Cytoplasm</location>
    </subcellularLocation>
</comment>
<evidence type="ECO:0000256" key="6">
    <source>
        <dbReference type="ARBA" id="ARBA00023163"/>
    </source>
</evidence>
<dbReference type="SUPFAM" id="SSF69705">
    <property type="entry name" value="Transcription factor NusA, N-terminal domain"/>
    <property type="match status" value="1"/>
</dbReference>
<dbReference type="FunFam" id="3.30.300.20:FF:000005">
    <property type="entry name" value="Transcription termination/antitermination protein NusA"/>
    <property type="match status" value="1"/>
</dbReference>
<feature type="compositionally biased region" description="Basic and acidic residues" evidence="8">
    <location>
        <begin position="498"/>
        <end position="523"/>
    </location>
</feature>
<keyword evidence="6 7" id="KW-0804">Transcription</keyword>
<dbReference type="GO" id="GO:0003700">
    <property type="term" value="F:DNA-binding transcription factor activity"/>
    <property type="evidence" value="ECO:0007669"/>
    <property type="project" value="InterPro"/>
</dbReference>
<evidence type="ECO:0000256" key="8">
    <source>
        <dbReference type="SAM" id="MobiDB-lite"/>
    </source>
</evidence>
<dbReference type="InterPro" id="IPR025249">
    <property type="entry name" value="TF_NusA_KH_1st"/>
</dbReference>
<dbReference type="Pfam" id="PF26594">
    <property type="entry name" value="KH_NusA_2nd"/>
    <property type="match status" value="1"/>
</dbReference>
<dbReference type="EMBL" id="HG937516">
    <property type="protein sequence ID" value="CDN40612.1"/>
    <property type="molecule type" value="Genomic_DNA"/>
</dbReference>
<feature type="domain" description="K Homology" evidence="9">
    <location>
        <begin position="313"/>
        <end position="373"/>
    </location>
</feature>
<evidence type="ECO:0000256" key="5">
    <source>
        <dbReference type="ARBA" id="ARBA00023015"/>
    </source>
</evidence>
<gene>
    <name evidence="7" type="primary">nusA</name>
    <name evidence="10" type="ORF">MAMA39_04940</name>
</gene>
<dbReference type="GO" id="GO:0006353">
    <property type="term" value="P:DNA-templated transcription termination"/>
    <property type="evidence" value="ECO:0007669"/>
    <property type="project" value="UniProtKB-UniRule"/>
</dbReference>
<evidence type="ECO:0000256" key="4">
    <source>
        <dbReference type="ARBA" id="ARBA00022884"/>
    </source>
</evidence>
<evidence type="ECO:0000259" key="9">
    <source>
        <dbReference type="SMART" id="SM00322"/>
    </source>
</evidence>
<evidence type="ECO:0000256" key="2">
    <source>
        <dbReference type="ARBA" id="ARBA00022490"/>
    </source>
</evidence>